<dbReference type="EMBL" id="AYRZ02000009">
    <property type="protein sequence ID" value="PHT71906.1"/>
    <property type="molecule type" value="Genomic_DNA"/>
</dbReference>
<organism evidence="1 2">
    <name type="scientific">Capsicum annuum</name>
    <name type="common">Capsicum pepper</name>
    <dbReference type="NCBI Taxonomy" id="4072"/>
    <lineage>
        <taxon>Eukaryota</taxon>
        <taxon>Viridiplantae</taxon>
        <taxon>Streptophyta</taxon>
        <taxon>Embryophyta</taxon>
        <taxon>Tracheophyta</taxon>
        <taxon>Spermatophyta</taxon>
        <taxon>Magnoliopsida</taxon>
        <taxon>eudicotyledons</taxon>
        <taxon>Gunneridae</taxon>
        <taxon>Pentapetalae</taxon>
        <taxon>asterids</taxon>
        <taxon>lamiids</taxon>
        <taxon>Solanales</taxon>
        <taxon>Solanaceae</taxon>
        <taxon>Solanoideae</taxon>
        <taxon>Capsiceae</taxon>
        <taxon>Capsicum</taxon>
    </lineage>
</organism>
<dbReference type="STRING" id="4072.A0A2G2YQ75"/>
<name>A0A2G2YQ75_CAPAN</name>
<dbReference type="Proteomes" id="UP000222542">
    <property type="component" value="Unassembled WGS sequence"/>
</dbReference>
<comment type="caution">
    <text evidence="1">The sequence shown here is derived from an EMBL/GenBank/DDBJ whole genome shotgun (WGS) entry which is preliminary data.</text>
</comment>
<evidence type="ECO:0000313" key="1">
    <source>
        <dbReference type="EMBL" id="PHT71906.1"/>
    </source>
</evidence>
<reference evidence="1 2" key="2">
    <citation type="journal article" date="2017" name="Genome Biol.">
        <title>New reference genome sequences of hot pepper reveal the massive evolution of plant disease-resistance genes by retroduplication.</title>
        <authorList>
            <person name="Kim S."/>
            <person name="Park J."/>
            <person name="Yeom S.I."/>
            <person name="Kim Y.M."/>
            <person name="Seo E."/>
            <person name="Kim K.T."/>
            <person name="Kim M.S."/>
            <person name="Lee J.M."/>
            <person name="Cheong K."/>
            <person name="Shin H.S."/>
            <person name="Kim S.B."/>
            <person name="Han K."/>
            <person name="Lee J."/>
            <person name="Park M."/>
            <person name="Lee H.A."/>
            <person name="Lee H.Y."/>
            <person name="Lee Y."/>
            <person name="Oh S."/>
            <person name="Lee J.H."/>
            <person name="Choi E."/>
            <person name="Choi E."/>
            <person name="Lee S.E."/>
            <person name="Jeon J."/>
            <person name="Kim H."/>
            <person name="Choi G."/>
            <person name="Song H."/>
            <person name="Lee J."/>
            <person name="Lee S.C."/>
            <person name="Kwon J.K."/>
            <person name="Lee H.Y."/>
            <person name="Koo N."/>
            <person name="Hong Y."/>
            <person name="Kim R.W."/>
            <person name="Kang W.H."/>
            <person name="Huh J.H."/>
            <person name="Kang B.C."/>
            <person name="Yang T.J."/>
            <person name="Lee Y.H."/>
            <person name="Bennetzen J.L."/>
            <person name="Choi D."/>
        </authorList>
    </citation>
    <scope>NUCLEOTIDE SEQUENCE [LARGE SCALE GENOMIC DNA]</scope>
    <source>
        <strain evidence="2">cv. CM334</strain>
    </source>
</reference>
<dbReference type="AlphaFoldDB" id="A0A2G2YQ75"/>
<evidence type="ECO:0000313" key="2">
    <source>
        <dbReference type="Proteomes" id="UP000222542"/>
    </source>
</evidence>
<proteinExistence type="predicted"/>
<keyword evidence="2" id="KW-1185">Reference proteome</keyword>
<sequence length="254" mass="28206">MLNPINSGNNNTGGICVGVPDGGIISHSHQEYLGGDYVIKNRSVVRVKYSQQRPFHSRPYQPPCLSAVVNNNNAVGEYVEREKRLPKANPYYKNSEFLLEKDRLPSEINRKLKPNVAGKKDRVSLIFSIFEFPPLKLTLTLSSTLVINGLTISLSTSVPPPSRLSFPTSIQPLSRPSFHSGGMVVGNEGGDGGGTEVDNEIVRPLITRVDDRVRISLSGGNLNIEKIREIRRMLEGEIYQVRSYVNMIEDMAQE</sequence>
<dbReference type="Gramene" id="PHT71906">
    <property type="protein sequence ID" value="PHT71906"/>
    <property type="gene ID" value="T459_22691"/>
</dbReference>
<accession>A0A2G2YQ75</accession>
<reference evidence="1 2" key="1">
    <citation type="journal article" date="2014" name="Nat. Genet.">
        <title>Genome sequence of the hot pepper provides insights into the evolution of pungency in Capsicum species.</title>
        <authorList>
            <person name="Kim S."/>
            <person name="Park M."/>
            <person name="Yeom S.I."/>
            <person name="Kim Y.M."/>
            <person name="Lee J.M."/>
            <person name="Lee H.A."/>
            <person name="Seo E."/>
            <person name="Choi J."/>
            <person name="Cheong K."/>
            <person name="Kim K.T."/>
            <person name="Jung K."/>
            <person name="Lee G.W."/>
            <person name="Oh S.K."/>
            <person name="Bae C."/>
            <person name="Kim S.B."/>
            <person name="Lee H.Y."/>
            <person name="Kim S.Y."/>
            <person name="Kim M.S."/>
            <person name="Kang B.C."/>
            <person name="Jo Y.D."/>
            <person name="Yang H.B."/>
            <person name="Jeong H.J."/>
            <person name="Kang W.H."/>
            <person name="Kwon J.K."/>
            <person name="Shin C."/>
            <person name="Lim J.Y."/>
            <person name="Park J.H."/>
            <person name="Huh J.H."/>
            <person name="Kim J.S."/>
            <person name="Kim B.D."/>
            <person name="Cohen O."/>
            <person name="Paran I."/>
            <person name="Suh M.C."/>
            <person name="Lee S.B."/>
            <person name="Kim Y.K."/>
            <person name="Shin Y."/>
            <person name="Noh S.J."/>
            <person name="Park J."/>
            <person name="Seo Y.S."/>
            <person name="Kwon S.Y."/>
            <person name="Kim H.A."/>
            <person name="Park J.M."/>
            <person name="Kim H.J."/>
            <person name="Choi S.B."/>
            <person name="Bosland P.W."/>
            <person name="Reeves G."/>
            <person name="Jo S.H."/>
            <person name="Lee B.W."/>
            <person name="Cho H.T."/>
            <person name="Choi H.S."/>
            <person name="Lee M.S."/>
            <person name="Yu Y."/>
            <person name="Do Choi Y."/>
            <person name="Park B.S."/>
            <person name="van Deynze A."/>
            <person name="Ashrafi H."/>
            <person name="Hill T."/>
            <person name="Kim W.T."/>
            <person name="Pai H.S."/>
            <person name="Ahn H.K."/>
            <person name="Yeam I."/>
            <person name="Giovannoni J.J."/>
            <person name="Rose J.K."/>
            <person name="Sorensen I."/>
            <person name="Lee S.J."/>
            <person name="Kim R.W."/>
            <person name="Choi I.Y."/>
            <person name="Choi B.S."/>
            <person name="Lim J.S."/>
            <person name="Lee Y.H."/>
            <person name="Choi D."/>
        </authorList>
    </citation>
    <scope>NUCLEOTIDE SEQUENCE [LARGE SCALE GENOMIC DNA]</scope>
    <source>
        <strain evidence="2">cv. CM334</strain>
    </source>
</reference>
<protein>
    <submittedName>
        <fullName evidence="1">Uncharacterized protein</fullName>
    </submittedName>
</protein>
<gene>
    <name evidence="1" type="ORF">T459_22691</name>
</gene>